<dbReference type="InterPro" id="IPR022742">
    <property type="entry name" value="Hydrolase_4"/>
</dbReference>
<sequence length="271" mass="30295">MKTKAGDFLSYFLPGRGGNGVVLVHGLTGAPSEMRLVARQLWRRGYSVYAPLLAGHGKDAATLRRTNWRDWLDSLHEAIAAFAPEVDRLYAAGICVGGQLALMASDERPDVVRAVGLYSPCFNYDGWAIPRLKVFISRQISWVSKVPFVGLLEFDETPSRGIKDERARRLVAGASAEGILERFPASSLMEMHRLGQEMRRRLPFIRTPTLIVHSREDDLASPDHARYIHAHIGGPSELRLIDDSYHMIHVDRQYRDVAALTASFFETSHAA</sequence>
<dbReference type="RefSeq" id="WP_288199684.1">
    <property type="nucleotide sequence ID" value="NZ_LT608334.1"/>
</dbReference>
<dbReference type="InterPro" id="IPR029058">
    <property type="entry name" value="AB_hydrolase_fold"/>
</dbReference>
<organism evidence="2">
    <name type="scientific">uncultured Pleomorphomonas sp</name>
    <dbReference type="NCBI Taxonomy" id="442121"/>
    <lineage>
        <taxon>Bacteria</taxon>
        <taxon>Pseudomonadati</taxon>
        <taxon>Pseudomonadota</taxon>
        <taxon>Alphaproteobacteria</taxon>
        <taxon>Hyphomicrobiales</taxon>
        <taxon>Pleomorphomonadaceae</taxon>
        <taxon>Pleomorphomonas</taxon>
        <taxon>environmental samples</taxon>
    </lineage>
</organism>
<accession>A0A212L9F3</accession>
<dbReference type="InterPro" id="IPR012354">
    <property type="entry name" value="Esterase_lipase"/>
</dbReference>
<gene>
    <name evidence="2" type="ORF">KL86PLE_130127</name>
</gene>
<dbReference type="PIRSF" id="PIRSF017388">
    <property type="entry name" value="Esterase_lipase"/>
    <property type="match status" value="1"/>
</dbReference>
<dbReference type="PANTHER" id="PTHR43194">
    <property type="entry name" value="HYDROLASE ALPHA/BETA FOLD FAMILY"/>
    <property type="match status" value="1"/>
</dbReference>
<dbReference type="EMBL" id="FMJD01000005">
    <property type="protein sequence ID" value="SCM74201.1"/>
    <property type="molecule type" value="Genomic_DNA"/>
</dbReference>
<name>A0A212L9F3_9HYPH</name>
<dbReference type="AlphaFoldDB" id="A0A212L9F3"/>
<dbReference type="PANTHER" id="PTHR43194:SF2">
    <property type="entry name" value="PEROXISOMAL MEMBRANE PROTEIN LPX1"/>
    <property type="match status" value="1"/>
</dbReference>
<dbReference type="InterPro" id="IPR050228">
    <property type="entry name" value="Carboxylesterase_BioH"/>
</dbReference>
<proteinExistence type="predicted"/>
<dbReference type="SUPFAM" id="SSF53474">
    <property type="entry name" value="alpha/beta-Hydrolases"/>
    <property type="match status" value="1"/>
</dbReference>
<protein>
    <submittedName>
        <fullName evidence="2">Esterase/lipase</fullName>
    </submittedName>
</protein>
<dbReference type="Pfam" id="PF12146">
    <property type="entry name" value="Hydrolase_4"/>
    <property type="match status" value="1"/>
</dbReference>
<dbReference type="Gene3D" id="3.40.50.1820">
    <property type="entry name" value="alpha/beta hydrolase"/>
    <property type="match status" value="1"/>
</dbReference>
<evidence type="ECO:0000259" key="1">
    <source>
        <dbReference type="Pfam" id="PF12146"/>
    </source>
</evidence>
<feature type="domain" description="Serine aminopeptidase S33" evidence="1">
    <location>
        <begin position="21"/>
        <end position="252"/>
    </location>
</feature>
<evidence type="ECO:0000313" key="2">
    <source>
        <dbReference type="EMBL" id="SCM74201.1"/>
    </source>
</evidence>
<dbReference type="GO" id="GO:0052689">
    <property type="term" value="F:carboxylic ester hydrolase activity"/>
    <property type="evidence" value="ECO:0007669"/>
    <property type="project" value="InterPro"/>
</dbReference>
<reference evidence="2" key="1">
    <citation type="submission" date="2016-08" db="EMBL/GenBank/DDBJ databases">
        <authorList>
            <person name="Seilhamer J.J."/>
        </authorList>
    </citation>
    <scope>NUCLEOTIDE SEQUENCE</scope>
    <source>
        <strain evidence="2">86</strain>
    </source>
</reference>